<keyword evidence="3" id="KW-0732">Signal</keyword>
<dbReference type="Gene3D" id="2.60.120.740">
    <property type="match status" value="2"/>
</dbReference>
<dbReference type="EMBL" id="GBRD01015392">
    <property type="protein sequence ID" value="JAG50434.1"/>
    <property type="molecule type" value="Transcribed_RNA"/>
</dbReference>
<organism evidence="5">
    <name type="scientific">Lygus hesperus</name>
    <name type="common">Western plant bug</name>
    <dbReference type="NCBI Taxonomy" id="30085"/>
    <lineage>
        <taxon>Eukaryota</taxon>
        <taxon>Metazoa</taxon>
        <taxon>Ecdysozoa</taxon>
        <taxon>Arthropoda</taxon>
        <taxon>Hexapoda</taxon>
        <taxon>Insecta</taxon>
        <taxon>Pterygota</taxon>
        <taxon>Neoptera</taxon>
        <taxon>Paraneoptera</taxon>
        <taxon>Hemiptera</taxon>
        <taxon>Heteroptera</taxon>
        <taxon>Panheteroptera</taxon>
        <taxon>Cimicomorpha</taxon>
        <taxon>Miridae</taxon>
        <taxon>Mirini</taxon>
        <taxon>Lygus</taxon>
    </lineage>
</organism>
<dbReference type="EMBL" id="GBHO01001292">
    <property type="protein sequence ID" value="JAG42312.1"/>
    <property type="molecule type" value="Transcribed_RNA"/>
</dbReference>
<feature type="domain" description="SUEL-type lectin" evidence="4">
    <location>
        <begin position="151"/>
        <end position="241"/>
    </location>
</feature>
<evidence type="ECO:0000256" key="3">
    <source>
        <dbReference type="SAM" id="SignalP"/>
    </source>
</evidence>
<sequence length="243" mass="26978">MKLIRFMASSVLLICVPLMGGSDVDPYLCPSTNSETMSRVFCNNEPVILDCLDTQYISWIKVKYGRTSDPYCGNINHRDALKVITDCTEESNVKEIINQKCRYKEFCNVKSSLLNAPECDAQGSKYVNVTYTCHEVVDLEGDPQHAGKERACQDENITLSCDIPGTNIVVSSAIYGRTNPFSCYNGNKNTNSLTCRAANSTTAVESHCEGLRHCTINATNSLFGDPCPTIYKYLETIWFCVPA</sequence>
<feature type="chain" id="PRO_5015034139" evidence="3">
    <location>
        <begin position="22"/>
        <end position="243"/>
    </location>
</feature>
<gene>
    <name evidence="5" type="primary">LEG</name>
    <name evidence="5" type="ORF">CM83_18419</name>
</gene>
<feature type="signal peptide" evidence="3">
    <location>
        <begin position="1"/>
        <end position="21"/>
    </location>
</feature>
<evidence type="ECO:0000259" key="4">
    <source>
        <dbReference type="PROSITE" id="PS50228"/>
    </source>
</evidence>
<dbReference type="CDD" id="cd22823">
    <property type="entry name" value="Gal_Rha_Lectin"/>
    <property type="match status" value="1"/>
</dbReference>
<reference evidence="6" key="3">
    <citation type="submission" date="2014-09" db="EMBL/GenBank/DDBJ databases">
        <authorList>
            <person name="Magalhaes I.L.F."/>
            <person name="Oliveira U."/>
            <person name="Santos F.R."/>
            <person name="Vidigal T.H.D.A."/>
            <person name="Brescovit A.D."/>
            <person name="Santos A.J."/>
        </authorList>
    </citation>
    <scope>NUCLEOTIDE SEQUENCE</scope>
</reference>
<accession>A0A0A9ZAL9</accession>
<protein>
    <submittedName>
        <fullName evidence="5">D-galactoside-specific lectin</fullName>
    </submittedName>
</protein>
<dbReference type="CDD" id="cd22827">
    <property type="entry name" value="Gal_Rha_Lectin_SUL-I-like"/>
    <property type="match status" value="1"/>
</dbReference>
<dbReference type="Pfam" id="PF02140">
    <property type="entry name" value="SUEL_Lectin"/>
    <property type="match status" value="1"/>
</dbReference>
<dbReference type="AlphaFoldDB" id="A0A0A9ZAL9"/>
<name>A0A0A9ZAL9_LYGHE</name>
<keyword evidence="2 5" id="KW-0430">Lectin</keyword>
<evidence type="ECO:0000256" key="2">
    <source>
        <dbReference type="ARBA" id="ARBA00022734"/>
    </source>
</evidence>
<reference evidence="5" key="1">
    <citation type="journal article" date="2014" name="PLoS ONE">
        <title>Transcriptome-Based Identification of ABC Transporters in the Western Tarnished Plant Bug Lygus hesperus.</title>
        <authorList>
            <person name="Hull J.J."/>
            <person name="Chaney K."/>
            <person name="Geib S.M."/>
            <person name="Fabrick J.A."/>
            <person name="Brent C.S."/>
            <person name="Walsh D."/>
            <person name="Lavine L.C."/>
        </authorList>
    </citation>
    <scope>NUCLEOTIDE SEQUENCE</scope>
</reference>
<dbReference type="InterPro" id="IPR000922">
    <property type="entry name" value="Lectin_gal-bd_dom"/>
</dbReference>
<evidence type="ECO:0000313" key="5">
    <source>
        <dbReference type="EMBL" id="JAG42312.1"/>
    </source>
</evidence>
<reference evidence="5" key="2">
    <citation type="submission" date="2014-07" db="EMBL/GenBank/DDBJ databases">
        <authorList>
            <person name="Hull J."/>
        </authorList>
    </citation>
    <scope>NUCLEOTIDE SEQUENCE</scope>
</reference>
<comment type="similarity">
    <text evidence="1">Belongs to the G-protein coupled receptor 2 family. LN-TM7 subfamily.</text>
</comment>
<dbReference type="InterPro" id="IPR043159">
    <property type="entry name" value="Lectin_gal-bd_sf"/>
</dbReference>
<evidence type="ECO:0000313" key="6">
    <source>
        <dbReference type="EMBL" id="JAG50434.1"/>
    </source>
</evidence>
<proteinExistence type="inferred from homology"/>
<dbReference type="PANTHER" id="PTHR46780">
    <property type="entry name" value="PROTEIN EVA-1"/>
    <property type="match status" value="1"/>
</dbReference>
<evidence type="ECO:0000256" key="1">
    <source>
        <dbReference type="ARBA" id="ARBA00010933"/>
    </source>
</evidence>
<dbReference type="FunFam" id="2.60.120.740:FF:000001">
    <property type="entry name" value="Adhesion G protein-coupled receptor L2"/>
    <property type="match status" value="1"/>
</dbReference>
<dbReference type="PROSITE" id="PS50228">
    <property type="entry name" value="SUEL_LECTIN"/>
    <property type="match status" value="1"/>
</dbReference>
<dbReference type="GO" id="GO:0030246">
    <property type="term" value="F:carbohydrate binding"/>
    <property type="evidence" value="ECO:0007669"/>
    <property type="project" value="UniProtKB-KW"/>
</dbReference>